<comment type="caution">
    <text evidence="1">The sequence shown here is derived from an EMBL/GenBank/DDBJ whole genome shotgun (WGS) entry which is preliminary data.</text>
</comment>
<evidence type="ECO:0000313" key="2">
    <source>
        <dbReference type="Proteomes" id="UP000589716"/>
    </source>
</evidence>
<gene>
    <name evidence="1" type="ORF">H0I39_03995</name>
</gene>
<proteinExistence type="predicted"/>
<evidence type="ECO:0000313" key="1">
    <source>
        <dbReference type="EMBL" id="NZA01136.1"/>
    </source>
</evidence>
<organism evidence="1 2">
    <name type="scientific">Ottowia beijingensis</name>
    <dbReference type="NCBI Taxonomy" id="1207057"/>
    <lineage>
        <taxon>Bacteria</taxon>
        <taxon>Pseudomonadati</taxon>
        <taxon>Pseudomonadota</taxon>
        <taxon>Betaproteobacteria</taxon>
        <taxon>Burkholderiales</taxon>
        <taxon>Comamonadaceae</taxon>
        <taxon>Ottowia</taxon>
    </lineage>
</organism>
<dbReference type="AlphaFoldDB" id="A0A853IL96"/>
<reference evidence="1 2" key="1">
    <citation type="submission" date="2020-07" db="EMBL/GenBank/DDBJ databases">
        <authorList>
            <person name="Maaloum M."/>
        </authorList>
    </citation>
    <scope>NUCLEOTIDE SEQUENCE [LARGE SCALE GENOMIC DNA]</scope>
    <source>
        <strain evidence="1 2">GCS-AN-3</strain>
    </source>
</reference>
<dbReference type="RefSeq" id="WP_180549643.1">
    <property type="nucleotide sequence ID" value="NZ_JACCKX010000001.1"/>
</dbReference>
<accession>A0A853IL96</accession>
<dbReference type="Proteomes" id="UP000589716">
    <property type="component" value="Unassembled WGS sequence"/>
</dbReference>
<sequence length="47" mass="5210">MRAIIEAFERHQIMSRQALDSEWVRAGIKNVLLGPAGLYEGLRGGAQ</sequence>
<dbReference type="EMBL" id="JACCKX010000001">
    <property type="protein sequence ID" value="NZA01136.1"/>
    <property type="molecule type" value="Genomic_DNA"/>
</dbReference>
<keyword evidence="2" id="KW-1185">Reference proteome</keyword>
<name>A0A853IL96_9BURK</name>
<protein>
    <submittedName>
        <fullName evidence="1">Uncharacterized protein</fullName>
    </submittedName>
</protein>